<evidence type="ECO:0000256" key="3">
    <source>
        <dbReference type="ARBA" id="ARBA00023242"/>
    </source>
</evidence>
<feature type="region of interest" description="Disordered" evidence="5">
    <location>
        <begin position="308"/>
        <end position="338"/>
    </location>
</feature>
<dbReference type="PROSITE" id="PS50097">
    <property type="entry name" value="BTB"/>
    <property type="match status" value="1"/>
</dbReference>
<feature type="compositionally biased region" description="Basic and acidic residues" evidence="5">
    <location>
        <begin position="710"/>
        <end position="734"/>
    </location>
</feature>
<dbReference type="InterPro" id="IPR009057">
    <property type="entry name" value="Homeodomain-like_sf"/>
</dbReference>
<feature type="region of interest" description="Disordered" evidence="5">
    <location>
        <begin position="644"/>
        <end position="672"/>
    </location>
</feature>
<keyword evidence="9" id="KW-1185">Reference proteome</keyword>
<feature type="compositionally biased region" description="Basic and acidic residues" evidence="5">
    <location>
        <begin position="573"/>
        <end position="586"/>
    </location>
</feature>
<gene>
    <name evidence="8" type="primary">Dper\GL17640</name>
    <name evidence="8" type="ORF">Dper_GL17640</name>
</gene>
<dbReference type="AlphaFoldDB" id="B4GI27"/>
<protein>
    <submittedName>
        <fullName evidence="8">GL17640</fullName>
    </submittedName>
</protein>
<dbReference type="InterPro" id="IPR011333">
    <property type="entry name" value="SKP1/BTB/POZ_sf"/>
</dbReference>
<keyword evidence="3 4" id="KW-0539">Nucleus</keyword>
<evidence type="ECO:0000256" key="5">
    <source>
        <dbReference type="SAM" id="MobiDB-lite"/>
    </source>
</evidence>
<feature type="region of interest" description="Disordered" evidence="5">
    <location>
        <begin position="530"/>
        <end position="549"/>
    </location>
</feature>
<dbReference type="GO" id="GO:0003677">
    <property type="term" value="F:DNA binding"/>
    <property type="evidence" value="ECO:0007669"/>
    <property type="project" value="UniProtKB-UniRule"/>
</dbReference>
<name>B4GI27_DROPE</name>
<dbReference type="SMART" id="SM00225">
    <property type="entry name" value="BTB"/>
    <property type="match status" value="1"/>
</dbReference>
<feature type="domain" description="BTB" evidence="6">
    <location>
        <begin position="143"/>
        <end position="208"/>
    </location>
</feature>
<reference evidence="8 9" key="1">
    <citation type="journal article" date="2007" name="Nature">
        <title>Evolution of genes and genomes on the Drosophila phylogeny.</title>
        <authorList>
            <consortium name="Drosophila 12 Genomes Consortium"/>
            <person name="Clark A.G."/>
            <person name="Eisen M.B."/>
            <person name="Smith D.R."/>
            <person name="Bergman C.M."/>
            <person name="Oliver B."/>
            <person name="Markow T.A."/>
            <person name="Kaufman T.C."/>
            <person name="Kellis M."/>
            <person name="Gelbart W."/>
            <person name="Iyer V.N."/>
            <person name="Pollard D.A."/>
            <person name="Sackton T.B."/>
            <person name="Larracuente A.M."/>
            <person name="Singh N.D."/>
            <person name="Abad J.P."/>
            <person name="Abt D.N."/>
            <person name="Adryan B."/>
            <person name="Aguade M."/>
            <person name="Akashi H."/>
            <person name="Anderson W.W."/>
            <person name="Aquadro C.F."/>
            <person name="Ardell D.H."/>
            <person name="Arguello R."/>
            <person name="Artieri C.G."/>
            <person name="Barbash D.A."/>
            <person name="Barker D."/>
            <person name="Barsanti P."/>
            <person name="Batterham P."/>
            <person name="Batzoglou S."/>
            <person name="Begun D."/>
            <person name="Bhutkar A."/>
            <person name="Blanco E."/>
            <person name="Bosak S.A."/>
            <person name="Bradley R.K."/>
            <person name="Brand A.D."/>
            <person name="Brent M.R."/>
            <person name="Brooks A.N."/>
            <person name="Brown R.H."/>
            <person name="Butlin R.K."/>
            <person name="Caggese C."/>
            <person name="Calvi B.R."/>
            <person name="Bernardo de Carvalho A."/>
            <person name="Caspi A."/>
            <person name="Castrezana S."/>
            <person name="Celniker S.E."/>
            <person name="Chang J.L."/>
            <person name="Chapple C."/>
            <person name="Chatterji S."/>
            <person name="Chinwalla A."/>
            <person name="Civetta A."/>
            <person name="Clifton S.W."/>
            <person name="Comeron J.M."/>
            <person name="Costello J.C."/>
            <person name="Coyne J.A."/>
            <person name="Daub J."/>
            <person name="David R.G."/>
            <person name="Delcher A.L."/>
            <person name="Delehaunty K."/>
            <person name="Do C.B."/>
            <person name="Ebling H."/>
            <person name="Edwards K."/>
            <person name="Eickbush T."/>
            <person name="Evans J.D."/>
            <person name="Filipski A."/>
            <person name="Findeiss S."/>
            <person name="Freyhult E."/>
            <person name="Fulton L."/>
            <person name="Fulton R."/>
            <person name="Garcia A.C."/>
            <person name="Gardiner A."/>
            <person name="Garfield D.A."/>
            <person name="Garvin B.E."/>
            <person name="Gibson G."/>
            <person name="Gilbert D."/>
            <person name="Gnerre S."/>
            <person name="Godfrey J."/>
            <person name="Good R."/>
            <person name="Gotea V."/>
            <person name="Gravely B."/>
            <person name="Greenberg A.J."/>
            <person name="Griffiths-Jones S."/>
            <person name="Gross S."/>
            <person name="Guigo R."/>
            <person name="Gustafson E.A."/>
            <person name="Haerty W."/>
            <person name="Hahn M.W."/>
            <person name="Halligan D.L."/>
            <person name="Halpern A.L."/>
            <person name="Halter G.M."/>
            <person name="Han M.V."/>
            <person name="Heger A."/>
            <person name="Hillier L."/>
            <person name="Hinrichs A.S."/>
            <person name="Holmes I."/>
            <person name="Hoskins R.A."/>
            <person name="Hubisz M.J."/>
            <person name="Hultmark D."/>
            <person name="Huntley M.A."/>
            <person name="Jaffe D.B."/>
            <person name="Jagadeeshan S."/>
            <person name="Jeck W.R."/>
            <person name="Johnson J."/>
            <person name="Jones C.D."/>
            <person name="Jordan W.C."/>
            <person name="Karpen G.H."/>
            <person name="Kataoka E."/>
            <person name="Keightley P.D."/>
            <person name="Kheradpour P."/>
            <person name="Kirkness E.F."/>
            <person name="Koerich L.B."/>
            <person name="Kristiansen K."/>
            <person name="Kudrna D."/>
            <person name="Kulathinal R.J."/>
            <person name="Kumar S."/>
            <person name="Kwok R."/>
            <person name="Lander E."/>
            <person name="Langley C.H."/>
            <person name="Lapoint R."/>
            <person name="Lazzaro B.P."/>
            <person name="Lee S.J."/>
            <person name="Levesque L."/>
            <person name="Li R."/>
            <person name="Lin C.F."/>
            <person name="Lin M.F."/>
            <person name="Lindblad-Toh K."/>
            <person name="Llopart A."/>
            <person name="Long M."/>
            <person name="Low L."/>
            <person name="Lozovsky E."/>
            <person name="Lu J."/>
            <person name="Luo M."/>
            <person name="Machado C.A."/>
            <person name="Makalowski W."/>
            <person name="Marzo M."/>
            <person name="Matsuda M."/>
            <person name="Matzkin L."/>
            <person name="McAllister B."/>
            <person name="McBride C.S."/>
            <person name="McKernan B."/>
            <person name="McKernan K."/>
            <person name="Mendez-Lago M."/>
            <person name="Minx P."/>
            <person name="Mollenhauer M.U."/>
            <person name="Montooth K."/>
            <person name="Mount S.M."/>
            <person name="Mu X."/>
            <person name="Myers E."/>
            <person name="Negre B."/>
            <person name="Newfeld S."/>
            <person name="Nielsen R."/>
            <person name="Noor M.A."/>
            <person name="O'Grady P."/>
            <person name="Pachter L."/>
            <person name="Papaceit M."/>
            <person name="Parisi M.J."/>
            <person name="Parisi M."/>
            <person name="Parts L."/>
            <person name="Pedersen J.S."/>
            <person name="Pesole G."/>
            <person name="Phillippy A.M."/>
            <person name="Ponting C.P."/>
            <person name="Pop M."/>
            <person name="Porcelli D."/>
            <person name="Powell J.R."/>
            <person name="Prohaska S."/>
            <person name="Pruitt K."/>
            <person name="Puig M."/>
            <person name="Quesneville H."/>
            <person name="Ram K.R."/>
            <person name="Rand D."/>
            <person name="Rasmussen M.D."/>
            <person name="Reed L.K."/>
            <person name="Reenan R."/>
            <person name="Reily A."/>
            <person name="Remington K.A."/>
            <person name="Rieger T.T."/>
            <person name="Ritchie M.G."/>
            <person name="Robin C."/>
            <person name="Rogers Y.H."/>
            <person name="Rohde C."/>
            <person name="Rozas J."/>
            <person name="Rubenfield M.J."/>
            <person name="Ruiz A."/>
            <person name="Russo S."/>
            <person name="Salzberg S.L."/>
            <person name="Sanchez-Gracia A."/>
            <person name="Saranga D.J."/>
            <person name="Sato H."/>
            <person name="Schaeffer S.W."/>
            <person name="Schatz M.C."/>
            <person name="Schlenke T."/>
            <person name="Schwartz R."/>
            <person name="Segarra C."/>
            <person name="Singh R.S."/>
            <person name="Sirot L."/>
            <person name="Sirota M."/>
            <person name="Sisneros N.B."/>
            <person name="Smith C.D."/>
            <person name="Smith T.F."/>
            <person name="Spieth J."/>
            <person name="Stage D.E."/>
            <person name="Stark A."/>
            <person name="Stephan W."/>
            <person name="Strausberg R.L."/>
            <person name="Strempel S."/>
            <person name="Sturgill D."/>
            <person name="Sutton G."/>
            <person name="Sutton G.G."/>
            <person name="Tao W."/>
            <person name="Teichmann S."/>
            <person name="Tobari Y.N."/>
            <person name="Tomimura Y."/>
            <person name="Tsolas J.M."/>
            <person name="Valente V.L."/>
            <person name="Venter E."/>
            <person name="Venter J.C."/>
            <person name="Vicario S."/>
            <person name="Vieira F.G."/>
            <person name="Vilella A.J."/>
            <person name="Villasante A."/>
            <person name="Walenz B."/>
            <person name="Wang J."/>
            <person name="Wasserman M."/>
            <person name="Watts T."/>
            <person name="Wilson D."/>
            <person name="Wilson R.K."/>
            <person name="Wing R.A."/>
            <person name="Wolfner M.F."/>
            <person name="Wong A."/>
            <person name="Wong G.K."/>
            <person name="Wu C.I."/>
            <person name="Wu G."/>
            <person name="Yamamoto D."/>
            <person name="Yang H.P."/>
            <person name="Yang S.P."/>
            <person name="Yorke J.A."/>
            <person name="Yoshida K."/>
            <person name="Zdobnov E."/>
            <person name="Zhang P."/>
            <person name="Zhang Y."/>
            <person name="Zimin A.V."/>
            <person name="Baldwin J."/>
            <person name="Abdouelleil A."/>
            <person name="Abdulkadir J."/>
            <person name="Abebe A."/>
            <person name="Abera B."/>
            <person name="Abreu J."/>
            <person name="Acer S.C."/>
            <person name="Aftuck L."/>
            <person name="Alexander A."/>
            <person name="An P."/>
            <person name="Anderson E."/>
            <person name="Anderson S."/>
            <person name="Arachi H."/>
            <person name="Azer M."/>
            <person name="Bachantsang P."/>
            <person name="Barry A."/>
            <person name="Bayul T."/>
            <person name="Berlin A."/>
            <person name="Bessette D."/>
            <person name="Bloom T."/>
            <person name="Blye J."/>
            <person name="Boguslavskiy L."/>
            <person name="Bonnet C."/>
            <person name="Boukhgalter B."/>
            <person name="Bourzgui I."/>
            <person name="Brown A."/>
            <person name="Cahill P."/>
            <person name="Channer S."/>
            <person name="Cheshatsang Y."/>
            <person name="Chuda L."/>
            <person name="Citroen M."/>
            <person name="Collymore A."/>
            <person name="Cooke P."/>
            <person name="Costello M."/>
            <person name="D'Aco K."/>
            <person name="Daza R."/>
            <person name="De Haan G."/>
            <person name="DeGray S."/>
            <person name="DeMaso C."/>
            <person name="Dhargay N."/>
            <person name="Dooley K."/>
            <person name="Dooley E."/>
            <person name="Doricent M."/>
            <person name="Dorje P."/>
            <person name="Dorjee K."/>
            <person name="Dupes A."/>
            <person name="Elong R."/>
            <person name="Falk J."/>
            <person name="Farina A."/>
            <person name="Faro S."/>
            <person name="Ferguson D."/>
            <person name="Fisher S."/>
            <person name="Foley C.D."/>
            <person name="Franke A."/>
            <person name="Friedrich D."/>
            <person name="Gadbois L."/>
            <person name="Gearin G."/>
            <person name="Gearin C.R."/>
            <person name="Giannoukos G."/>
            <person name="Goode T."/>
            <person name="Graham J."/>
            <person name="Grandbois E."/>
            <person name="Grewal S."/>
            <person name="Gyaltsen K."/>
            <person name="Hafez N."/>
            <person name="Hagos B."/>
            <person name="Hall J."/>
            <person name="Henson C."/>
            <person name="Hollinger A."/>
            <person name="Honan T."/>
            <person name="Huard M.D."/>
            <person name="Hughes L."/>
            <person name="Hurhula B."/>
            <person name="Husby M.E."/>
            <person name="Kamat A."/>
            <person name="Kanga B."/>
            <person name="Kashin S."/>
            <person name="Khazanovich D."/>
            <person name="Kisner P."/>
            <person name="Lance K."/>
            <person name="Lara M."/>
            <person name="Lee W."/>
            <person name="Lennon N."/>
            <person name="Letendre F."/>
            <person name="LeVine R."/>
            <person name="Lipovsky A."/>
            <person name="Liu X."/>
            <person name="Liu J."/>
            <person name="Liu S."/>
            <person name="Lokyitsang T."/>
            <person name="Lokyitsang Y."/>
            <person name="Lubonja R."/>
            <person name="Lui A."/>
            <person name="MacDonald P."/>
            <person name="Magnisalis V."/>
            <person name="Maru K."/>
            <person name="Matthews C."/>
            <person name="McCusker W."/>
            <person name="McDonough S."/>
            <person name="Mehta T."/>
            <person name="Meldrim J."/>
            <person name="Meneus L."/>
            <person name="Mihai O."/>
            <person name="Mihalev A."/>
            <person name="Mihova T."/>
            <person name="Mittelman R."/>
            <person name="Mlenga V."/>
            <person name="Montmayeur A."/>
            <person name="Mulrain L."/>
            <person name="Navidi A."/>
            <person name="Naylor J."/>
            <person name="Negash T."/>
            <person name="Nguyen T."/>
            <person name="Nguyen N."/>
            <person name="Nicol R."/>
            <person name="Norbu C."/>
            <person name="Norbu N."/>
            <person name="Novod N."/>
            <person name="O'Neill B."/>
            <person name="Osman S."/>
            <person name="Markiewicz E."/>
            <person name="Oyono O.L."/>
            <person name="Patti C."/>
            <person name="Phunkhang P."/>
            <person name="Pierre F."/>
            <person name="Priest M."/>
            <person name="Raghuraman S."/>
            <person name="Rege F."/>
            <person name="Reyes R."/>
            <person name="Rise C."/>
            <person name="Rogov P."/>
            <person name="Ross K."/>
            <person name="Ryan E."/>
            <person name="Settipalli S."/>
            <person name="Shea T."/>
            <person name="Sherpa N."/>
            <person name="Shi L."/>
            <person name="Shih D."/>
            <person name="Sparrow T."/>
            <person name="Spaulding J."/>
            <person name="Stalker J."/>
            <person name="Stange-Thomann N."/>
            <person name="Stavropoulos S."/>
            <person name="Stone C."/>
            <person name="Strader C."/>
            <person name="Tesfaye S."/>
            <person name="Thomson T."/>
            <person name="Thoulutsang Y."/>
            <person name="Thoulutsang D."/>
            <person name="Topham K."/>
            <person name="Topping I."/>
            <person name="Tsamla T."/>
            <person name="Vassiliev H."/>
            <person name="Vo A."/>
            <person name="Wangchuk T."/>
            <person name="Wangdi T."/>
            <person name="Weiand M."/>
            <person name="Wilkinson J."/>
            <person name="Wilson A."/>
            <person name="Yadav S."/>
            <person name="Young G."/>
            <person name="Yu Q."/>
            <person name="Zembek L."/>
            <person name="Zhong D."/>
            <person name="Zimmer A."/>
            <person name="Zwirko Z."/>
            <person name="Jaffe D.B."/>
            <person name="Alvarez P."/>
            <person name="Brockman W."/>
            <person name="Butler J."/>
            <person name="Chin C."/>
            <person name="Gnerre S."/>
            <person name="Grabherr M."/>
            <person name="Kleber M."/>
            <person name="Mauceli E."/>
            <person name="MacCallum I."/>
        </authorList>
    </citation>
    <scope>NUCLEOTIDE SEQUENCE [LARGE SCALE GENOMIC DNA]</scope>
    <source>
        <strain evidence="9">MSH-3 / Tucson 14011-0111.49</strain>
    </source>
</reference>
<dbReference type="Proteomes" id="UP000008744">
    <property type="component" value="Unassembled WGS sequence"/>
</dbReference>
<feature type="domain" description="HTH psq-type" evidence="7">
    <location>
        <begin position="479"/>
        <end position="530"/>
    </location>
</feature>
<evidence type="ECO:0000256" key="2">
    <source>
        <dbReference type="ARBA" id="ARBA00023125"/>
    </source>
</evidence>
<feature type="compositionally biased region" description="Basic residues" evidence="5">
    <location>
        <begin position="425"/>
        <end position="437"/>
    </location>
</feature>
<feature type="compositionally biased region" description="Polar residues" evidence="5">
    <location>
        <begin position="255"/>
        <end position="269"/>
    </location>
</feature>
<evidence type="ECO:0000313" key="8">
    <source>
        <dbReference type="EMBL" id="EDW36147.1"/>
    </source>
</evidence>
<evidence type="ECO:0000259" key="7">
    <source>
        <dbReference type="PROSITE" id="PS50960"/>
    </source>
</evidence>
<evidence type="ECO:0000256" key="4">
    <source>
        <dbReference type="PROSITE-ProRule" id="PRU00320"/>
    </source>
</evidence>
<feature type="region of interest" description="Disordered" evidence="5">
    <location>
        <begin position="54"/>
        <end position="112"/>
    </location>
</feature>
<feature type="region of interest" description="Disordered" evidence="5">
    <location>
        <begin position="241"/>
        <end position="275"/>
    </location>
</feature>
<feature type="compositionally biased region" description="Low complexity" evidence="5">
    <location>
        <begin position="409"/>
        <end position="419"/>
    </location>
</feature>
<feature type="region of interest" description="Disordered" evidence="5">
    <location>
        <begin position="691"/>
        <end position="798"/>
    </location>
</feature>
<dbReference type="PROSITE" id="PS50960">
    <property type="entry name" value="HTH_PSQ"/>
    <property type="match status" value="1"/>
</dbReference>
<feature type="region of interest" description="Disordered" evidence="5">
    <location>
        <begin position="563"/>
        <end position="602"/>
    </location>
</feature>
<dbReference type="eggNOG" id="ENOG502QUFU">
    <property type="taxonomic scope" value="Eukaryota"/>
</dbReference>
<dbReference type="SUPFAM" id="SSF54695">
    <property type="entry name" value="POZ domain"/>
    <property type="match status" value="1"/>
</dbReference>
<feature type="compositionally biased region" description="Basic and acidic residues" evidence="5">
    <location>
        <begin position="454"/>
        <end position="469"/>
    </location>
</feature>
<dbReference type="HOGENOM" id="CLU_022577_0_0_1"/>
<keyword evidence="2 4" id="KW-0238">DNA-binding</keyword>
<dbReference type="FunFam" id="3.30.710.10:FF:000148">
    <property type="entry name" value="Ribbon"/>
    <property type="match status" value="1"/>
</dbReference>
<dbReference type="PANTHER" id="PTHR23110">
    <property type="entry name" value="BTB DOMAIN TRANSCRIPTION FACTOR"/>
    <property type="match status" value="1"/>
</dbReference>
<dbReference type="InterPro" id="IPR007889">
    <property type="entry name" value="HTH_Psq"/>
</dbReference>
<dbReference type="Gene3D" id="3.30.710.10">
    <property type="entry name" value="Potassium Channel Kv1.1, Chain A"/>
    <property type="match status" value="1"/>
</dbReference>
<dbReference type="SUPFAM" id="SSF46689">
    <property type="entry name" value="Homeodomain-like"/>
    <property type="match status" value="1"/>
</dbReference>
<dbReference type="InterPro" id="IPR000210">
    <property type="entry name" value="BTB/POZ_dom"/>
</dbReference>
<feature type="DNA-binding region" description="H-T-H motif" evidence="4">
    <location>
        <begin position="506"/>
        <end position="526"/>
    </location>
</feature>
<evidence type="ECO:0000313" key="9">
    <source>
        <dbReference type="Proteomes" id="UP000008744"/>
    </source>
</evidence>
<comment type="subcellular location">
    <subcellularLocation>
        <location evidence="1 4">Nucleus</location>
    </subcellularLocation>
</comment>
<dbReference type="PhylomeDB" id="B4GI27"/>
<feature type="compositionally biased region" description="Polar residues" evidence="5">
    <location>
        <begin position="646"/>
        <end position="657"/>
    </location>
</feature>
<accession>B4GI27</accession>
<organism evidence="9">
    <name type="scientific">Drosophila persimilis</name>
    <name type="common">Fruit fly</name>
    <dbReference type="NCBI Taxonomy" id="7234"/>
    <lineage>
        <taxon>Eukaryota</taxon>
        <taxon>Metazoa</taxon>
        <taxon>Ecdysozoa</taxon>
        <taxon>Arthropoda</taxon>
        <taxon>Hexapoda</taxon>
        <taxon>Insecta</taxon>
        <taxon>Pterygota</taxon>
        <taxon>Neoptera</taxon>
        <taxon>Endopterygota</taxon>
        <taxon>Diptera</taxon>
        <taxon>Brachycera</taxon>
        <taxon>Muscomorpha</taxon>
        <taxon>Ephydroidea</taxon>
        <taxon>Drosophilidae</taxon>
        <taxon>Drosophila</taxon>
        <taxon>Sophophora</taxon>
    </lineage>
</organism>
<feature type="compositionally biased region" description="Basic residues" evidence="5">
    <location>
        <begin position="73"/>
        <end position="92"/>
    </location>
</feature>
<evidence type="ECO:0000256" key="1">
    <source>
        <dbReference type="ARBA" id="ARBA00004123"/>
    </source>
</evidence>
<dbReference type="FunFam" id="1.10.10.60:FF:000019">
    <property type="entry name" value="Ligand-dependent corepressor isoform 1"/>
    <property type="match status" value="1"/>
</dbReference>
<dbReference type="EMBL" id="CH479183">
    <property type="protein sequence ID" value="EDW36147.1"/>
    <property type="molecule type" value="Genomic_DNA"/>
</dbReference>
<dbReference type="Pfam" id="PF00651">
    <property type="entry name" value="BTB"/>
    <property type="match status" value="1"/>
</dbReference>
<dbReference type="STRING" id="7234.B4GI27"/>
<proteinExistence type="predicted"/>
<feature type="region of interest" description="Disordered" evidence="5">
    <location>
        <begin position="398"/>
        <end position="483"/>
    </location>
</feature>
<dbReference type="InterPro" id="IPR051095">
    <property type="entry name" value="Dros_DevTransReg"/>
</dbReference>
<dbReference type="Gene3D" id="1.10.10.60">
    <property type="entry name" value="Homeodomain-like"/>
    <property type="match status" value="1"/>
</dbReference>
<feature type="compositionally biased region" description="Basic and acidic residues" evidence="5">
    <location>
        <begin position="783"/>
        <end position="798"/>
    </location>
</feature>
<dbReference type="Pfam" id="PF05225">
    <property type="entry name" value="HTH_psq"/>
    <property type="match status" value="1"/>
</dbReference>
<dbReference type="GO" id="GO:0005634">
    <property type="term" value="C:nucleus"/>
    <property type="evidence" value="ECO:0007669"/>
    <property type="project" value="UniProtKB-SubCell"/>
</dbReference>
<sequence>MCENFLGNPKQRLFKEVGRVEMEMEVEVEGVRKHLSSYSPTLLSAAFTSLNSVYHSSSDTAPDEEPEQPPVHHQGHRHRVNSHSHSHSHRDRGHSQNSRAEEMGGPTAPVASSEGQTYCLRWNNHQTNLVQILHALHEVGSYVDCTLVVDDEQFKAHRVVLAANSPYFQHILQDVPQDQCSIILPGVRGFEIAALLQYMYTGETTVTKSQEPEILRTAKELQVKGLYDNLMNQFHASITPTSSSGLGVGSGKPLNGSSADGSFGQQHHNSSSVISTSTHISPSAAISSSCSPPPPPFGSYQPPYTNFPPGSGPINPHPHIPAGETPLTPTHATSHAVAGEAGQWPLSPSAAAAAMLNSVYESAADMNPLKRKKLSAISSMLLNSTRDTPILRNVLAQANPADSSQPNPLLLKSSSTSSLNEKTPTHQHQHQPPHQHHSGVGVSGGTRFNGSDYGGDKEPLSPHTDRSFDEETGGPGGKKPEWKRYKQYTRADMMCAIQAVREGMSALQASRKYGLPSRTLYDKVRKLNITTGRGTHRTPKRSPPGVESSAAFPYSAAAAAAAAHSYGHVHGHGQPDLEREPKEHGQHSGHGGGHHGMPPTIPHSAAALLDHAFLQQALENRGGDMAGREALHAMALAAAAHAAANRMSSSPQESGSNGHAARSPSPRARHYSEHEAMEIEMEKHEQRLIKRERDQDERDDADDEDDHDQEQDHDHDHDHDHVEDLSLARKERPESPYSPQPPRASSPVESASVIMHSNSASTNGKDHEDYPHSPPPVALGLGLKRELLGGEESQARTD</sequence>
<evidence type="ECO:0000259" key="6">
    <source>
        <dbReference type="PROSITE" id="PS50097"/>
    </source>
</evidence>
<dbReference type="OMA" id="MPPTIPH"/>
<dbReference type="GO" id="GO:0006357">
    <property type="term" value="P:regulation of transcription by RNA polymerase II"/>
    <property type="evidence" value="ECO:0007669"/>
    <property type="project" value="TreeGrafter"/>
</dbReference>
<dbReference type="CDD" id="cd18315">
    <property type="entry name" value="BTB_POZ_BAB-like"/>
    <property type="match status" value="1"/>
</dbReference>
<feature type="compositionally biased region" description="Acidic residues" evidence="5">
    <location>
        <begin position="697"/>
        <end position="709"/>
    </location>
</feature>
<dbReference type="PANTHER" id="PTHR23110:SF105">
    <property type="entry name" value="RIBBON, ISOFORM C"/>
    <property type="match status" value="1"/>
</dbReference>
<dbReference type="OrthoDB" id="10261408at2759"/>